<dbReference type="OrthoDB" id="428895at2759"/>
<evidence type="ECO:0000313" key="3">
    <source>
        <dbReference type="Proteomes" id="UP000675881"/>
    </source>
</evidence>
<reference evidence="2" key="1">
    <citation type="submission" date="2021-02" db="EMBL/GenBank/DDBJ databases">
        <authorList>
            <person name="Bekaert M."/>
        </authorList>
    </citation>
    <scope>NUCLEOTIDE SEQUENCE</scope>
    <source>
        <strain evidence="2">IoA-00</strain>
    </source>
</reference>
<dbReference type="Pfam" id="PF04938">
    <property type="entry name" value="SIP1"/>
    <property type="match status" value="1"/>
</dbReference>
<proteinExistence type="inferred from homology"/>
<accession>A0A7R8H4N6</accession>
<name>A0A7R8H4N6_LEPSM</name>
<dbReference type="PANTHER" id="PTHR12794">
    <property type="entry name" value="GEMIN2"/>
    <property type="match status" value="1"/>
</dbReference>
<dbReference type="PANTHER" id="PTHR12794:SF0">
    <property type="entry name" value="GEM-ASSOCIATED PROTEIN 2"/>
    <property type="match status" value="1"/>
</dbReference>
<dbReference type="AlphaFoldDB" id="A0A7R8H4N6"/>
<evidence type="ECO:0000313" key="2">
    <source>
        <dbReference type="EMBL" id="CAF2862391.1"/>
    </source>
</evidence>
<dbReference type="Proteomes" id="UP000675881">
    <property type="component" value="Chromosome 15"/>
</dbReference>
<protein>
    <submittedName>
        <fullName evidence="2">GEMIN2</fullName>
    </submittedName>
</protein>
<sequence>MLNEREDENLLAKALYYQPDQEEEDQEADFSKPPTSADEYLRRVHQEAKKLQDVVVAEIDPKKLTQGQKYNYENPVQDTQIANFSQLRISIRLPSQTEKFQKKKTEKEWAIFCFGSLYWNKLVCMDEDRGGELVKENIQGTQPLLSVLASFRQTHVVDLLELMVSWTEELNILGSEQGSWFFSLLTLTRKTPSPGRY</sequence>
<keyword evidence="3" id="KW-1185">Reference proteome</keyword>
<dbReference type="InterPro" id="IPR035426">
    <property type="entry name" value="Gemin2/Brr1"/>
</dbReference>
<dbReference type="Gene3D" id="1.20.58.1070">
    <property type="match status" value="1"/>
</dbReference>
<organism evidence="2 3">
    <name type="scientific">Lepeophtheirus salmonis</name>
    <name type="common">Salmon louse</name>
    <name type="synonym">Caligus salmonis</name>
    <dbReference type="NCBI Taxonomy" id="72036"/>
    <lineage>
        <taxon>Eukaryota</taxon>
        <taxon>Metazoa</taxon>
        <taxon>Ecdysozoa</taxon>
        <taxon>Arthropoda</taxon>
        <taxon>Crustacea</taxon>
        <taxon>Multicrustacea</taxon>
        <taxon>Hexanauplia</taxon>
        <taxon>Copepoda</taxon>
        <taxon>Siphonostomatoida</taxon>
        <taxon>Caligidae</taxon>
        <taxon>Lepeophtheirus</taxon>
    </lineage>
</organism>
<dbReference type="GO" id="GO:0032797">
    <property type="term" value="C:SMN complex"/>
    <property type="evidence" value="ECO:0007669"/>
    <property type="project" value="TreeGrafter"/>
</dbReference>
<comment type="similarity">
    <text evidence="1">Belongs to the gemin-2 family.</text>
</comment>
<dbReference type="GO" id="GO:0000387">
    <property type="term" value="P:spliceosomal snRNP assembly"/>
    <property type="evidence" value="ECO:0007669"/>
    <property type="project" value="InterPro"/>
</dbReference>
<dbReference type="EMBL" id="HG994594">
    <property type="protein sequence ID" value="CAF2862391.1"/>
    <property type="molecule type" value="Genomic_DNA"/>
</dbReference>
<evidence type="ECO:0000256" key="1">
    <source>
        <dbReference type="ARBA" id="ARBA00025758"/>
    </source>
</evidence>
<dbReference type="GO" id="GO:0005634">
    <property type="term" value="C:nucleus"/>
    <property type="evidence" value="ECO:0007669"/>
    <property type="project" value="TreeGrafter"/>
</dbReference>
<gene>
    <name evidence="2" type="ORF">LSAA_5768</name>
</gene>